<organism evidence="6 7">
    <name type="scientific">Povalibacter uvarum</name>
    <dbReference type="NCBI Taxonomy" id="732238"/>
    <lineage>
        <taxon>Bacteria</taxon>
        <taxon>Pseudomonadati</taxon>
        <taxon>Pseudomonadota</taxon>
        <taxon>Gammaproteobacteria</taxon>
        <taxon>Steroidobacterales</taxon>
        <taxon>Steroidobacteraceae</taxon>
        <taxon>Povalibacter</taxon>
    </lineage>
</organism>
<evidence type="ECO:0000256" key="2">
    <source>
        <dbReference type="ARBA" id="ARBA00023114"/>
    </source>
</evidence>
<feature type="domain" description="Bacterial repeat" evidence="5">
    <location>
        <begin position="550"/>
        <end position="620"/>
    </location>
</feature>
<evidence type="ECO:0000256" key="1">
    <source>
        <dbReference type="ARBA" id="ARBA00005710"/>
    </source>
</evidence>
<gene>
    <name evidence="6" type="ORF">HNQ60_005170</name>
</gene>
<comment type="similarity">
    <text evidence="1">Belongs to the outer membrane OOP (TC 1.B.6) superfamily. OmpA family.</text>
</comment>
<dbReference type="InterPro" id="IPR000498">
    <property type="entry name" value="OmpA-like_TM_dom"/>
</dbReference>
<feature type="domain" description="Bacterial repeat" evidence="5">
    <location>
        <begin position="622"/>
        <end position="691"/>
    </location>
</feature>
<keyword evidence="2" id="KW-0626">Porin</keyword>
<dbReference type="Pfam" id="PF18998">
    <property type="entry name" value="Flg_new_2"/>
    <property type="match status" value="3"/>
</dbReference>
<evidence type="ECO:0000259" key="5">
    <source>
        <dbReference type="Pfam" id="PF18998"/>
    </source>
</evidence>
<dbReference type="InterPro" id="IPR011250">
    <property type="entry name" value="OMP/PagP_B-barrel"/>
</dbReference>
<evidence type="ECO:0000313" key="7">
    <source>
        <dbReference type="Proteomes" id="UP000588068"/>
    </source>
</evidence>
<dbReference type="EMBL" id="JACHHZ010000007">
    <property type="protein sequence ID" value="MBB6096248.1"/>
    <property type="molecule type" value="Genomic_DNA"/>
</dbReference>
<dbReference type="Gene3D" id="2.60.40.10">
    <property type="entry name" value="Immunoglobulins"/>
    <property type="match status" value="1"/>
</dbReference>
<feature type="signal peptide" evidence="3">
    <location>
        <begin position="1"/>
        <end position="28"/>
    </location>
</feature>
<dbReference type="InterPro" id="IPR044060">
    <property type="entry name" value="Bacterial_rp_domain"/>
</dbReference>
<keyword evidence="2" id="KW-0813">Transport</keyword>
<keyword evidence="2" id="KW-0406">Ion transport</keyword>
<accession>A0A841HWG2</accession>
<dbReference type="GO" id="GO:0046930">
    <property type="term" value="C:pore complex"/>
    <property type="evidence" value="ECO:0007669"/>
    <property type="project" value="UniProtKB-KW"/>
</dbReference>
<reference evidence="6 7" key="1">
    <citation type="submission" date="2020-08" db="EMBL/GenBank/DDBJ databases">
        <title>Genomic Encyclopedia of Type Strains, Phase IV (KMG-IV): sequencing the most valuable type-strain genomes for metagenomic binning, comparative biology and taxonomic classification.</title>
        <authorList>
            <person name="Goeker M."/>
        </authorList>
    </citation>
    <scope>NUCLEOTIDE SEQUENCE [LARGE SCALE GENOMIC DNA]</scope>
    <source>
        <strain evidence="6 7">DSM 26723</strain>
    </source>
</reference>
<dbReference type="GO" id="GO:0009279">
    <property type="term" value="C:cell outer membrane"/>
    <property type="evidence" value="ECO:0007669"/>
    <property type="project" value="InterPro"/>
</dbReference>
<dbReference type="Pfam" id="PF01389">
    <property type="entry name" value="OmpA_membrane"/>
    <property type="match status" value="1"/>
</dbReference>
<evidence type="ECO:0000313" key="6">
    <source>
        <dbReference type="EMBL" id="MBB6096248.1"/>
    </source>
</evidence>
<dbReference type="AlphaFoldDB" id="A0A841HWG2"/>
<dbReference type="Proteomes" id="UP000588068">
    <property type="component" value="Unassembled WGS sequence"/>
</dbReference>
<dbReference type="InterPro" id="IPR013783">
    <property type="entry name" value="Ig-like_fold"/>
</dbReference>
<evidence type="ECO:0000256" key="3">
    <source>
        <dbReference type="SAM" id="SignalP"/>
    </source>
</evidence>
<dbReference type="Gene3D" id="2.40.160.20">
    <property type="match status" value="1"/>
</dbReference>
<sequence>MFIPRRPAARLAIAVLVSSLGASVATQAATQCINAGAPAPLEICVQDSGTPGVWINQPNGRTRQYFGDYSWGSSLWLDGVNAGLRYQTGYFSGTALTPVSNTTTGTGTAADPYVITTVADLGASGVRFTQRFTYVNGDRNFRKAWKLENTGGSTFSGLHFFHGGDTYFGGSDSARSWYDASLRMVYVNNSSFSNSGYMGFYANPLTPFSHYFSGQYNTGRTQVNAGQLGDASNSAFLDAGYYLQWDRAELAPGQSWNIEAFETWSPPGSLQVLTPAAEYVTPAITVRKTFKVHNLSDTTPLNVTATASTVSGWTATLVGSGNLSLAPLQVVEVPVDVQVPSNAAAGANEVVQLNVTDGALNSMLGTTRLIVPSVDYSFSSEDLNFGTVASGDDADLPVTLTAGSSSLSIGQVTATAPFSIANDNCSNATIAAGASCTILVRFSPVVEAEYTDTVSVPVTGETLIGHRIDVFGASVDALAVTAAAGVGGTIAPTSIAVPAGERAAFTLSPETGFSIDGASGCGGTLNGNTYTTAAITTACSISAAFKRIQYAVAVNASVGGTVTAAGSDPYHGETASFTIAPQTGYSIQGVTGCDGTLNGSTYTTAAITAACSVSATFTRNEYPVNVTSGAGGNVAAMGSTPRYGDPATFTITPEAGYSIDTVSGCNGTLNGNTYTTEPMTSACSISVTFKQTISDVTVDGKGNGGGGAFDWAMLTGLMLAGLARLRRGAAAVTLGAVATTAAHAADADTSQSGWYVGGSLADASSSESAGDLTRALQDQGYAVTAHIDDDRTAWRIYGGWSLNEYVSFEAAYSDFGDVTTTYDAAIPVLSVDAFLQDAVELHPLSADGFDASIVGRYAIGDRFALRAQVGVLRWDAERNVRTSDGRSAHDDDSGVDLLWGAGLDVKVYRNLEVAASWNHFELDNEYIETLGLAVQYRW</sequence>
<feature type="domain" description="Outer membrane protein OmpA-like transmembrane" evidence="4">
    <location>
        <begin position="753"/>
        <end position="917"/>
    </location>
</feature>
<keyword evidence="7" id="KW-1185">Reference proteome</keyword>
<feature type="chain" id="PRO_5032615893" evidence="3">
    <location>
        <begin position="29"/>
        <end position="938"/>
    </location>
</feature>
<keyword evidence="3" id="KW-0732">Signal</keyword>
<comment type="caution">
    <text evidence="6">The sequence shown here is derived from an EMBL/GenBank/DDBJ whole genome shotgun (WGS) entry which is preliminary data.</text>
</comment>
<feature type="domain" description="Bacterial repeat" evidence="5">
    <location>
        <begin position="479"/>
        <end position="548"/>
    </location>
</feature>
<name>A0A841HWG2_9GAMM</name>
<dbReference type="SUPFAM" id="SSF56925">
    <property type="entry name" value="OMPA-like"/>
    <property type="match status" value="1"/>
</dbReference>
<proteinExistence type="inferred from homology"/>
<dbReference type="RefSeq" id="WP_184335641.1">
    <property type="nucleotide sequence ID" value="NZ_JACHHZ010000007.1"/>
</dbReference>
<evidence type="ECO:0000259" key="4">
    <source>
        <dbReference type="Pfam" id="PF01389"/>
    </source>
</evidence>
<keyword evidence="2" id="KW-0812">Transmembrane</keyword>
<protein>
    <submittedName>
        <fullName evidence="6">Uncharacterized protein</fullName>
    </submittedName>
</protein>
<dbReference type="GO" id="GO:0015288">
    <property type="term" value="F:porin activity"/>
    <property type="evidence" value="ECO:0007669"/>
    <property type="project" value="UniProtKB-KW"/>
</dbReference>